<gene>
    <name evidence="2" type="ORF">ACFFUU_02515</name>
</gene>
<sequence length="123" mass="13841">MKETIHWTRVLYITGVVGLIIGIIDPLEGAVIILIGSVLIALATYLTKDKHYKLFSVTLIMIIIGIFFLFYLSSLGGFGGTSKLSWWWGLLILPYPIGWLISIITLIVRMVRKIKLPNLNKNP</sequence>
<dbReference type="EMBL" id="JBHMFB010000007">
    <property type="protein sequence ID" value="MFB9088468.1"/>
    <property type="molecule type" value="Genomic_DNA"/>
</dbReference>
<organism evidence="2 3">
    <name type="scientific">Flavobacterium paronense</name>
    <dbReference type="NCBI Taxonomy" id="1392775"/>
    <lineage>
        <taxon>Bacteria</taxon>
        <taxon>Pseudomonadati</taxon>
        <taxon>Bacteroidota</taxon>
        <taxon>Flavobacteriia</taxon>
        <taxon>Flavobacteriales</taxon>
        <taxon>Flavobacteriaceae</taxon>
        <taxon>Flavobacterium</taxon>
    </lineage>
</organism>
<name>A0ABV5GBK1_9FLAO</name>
<protein>
    <submittedName>
        <fullName evidence="2">Uncharacterized protein</fullName>
    </submittedName>
</protein>
<feature type="transmembrane region" description="Helical" evidence="1">
    <location>
        <begin position="7"/>
        <end position="24"/>
    </location>
</feature>
<evidence type="ECO:0000313" key="3">
    <source>
        <dbReference type="Proteomes" id="UP001589576"/>
    </source>
</evidence>
<feature type="transmembrane region" description="Helical" evidence="1">
    <location>
        <begin position="54"/>
        <end position="74"/>
    </location>
</feature>
<keyword evidence="1" id="KW-0812">Transmembrane</keyword>
<feature type="transmembrane region" description="Helical" evidence="1">
    <location>
        <begin position="86"/>
        <end position="108"/>
    </location>
</feature>
<dbReference type="Proteomes" id="UP001589576">
    <property type="component" value="Unassembled WGS sequence"/>
</dbReference>
<evidence type="ECO:0000256" key="1">
    <source>
        <dbReference type="SAM" id="Phobius"/>
    </source>
</evidence>
<dbReference type="RefSeq" id="WP_290285824.1">
    <property type="nucleotide sequence ID" value="NZ_JAUFQN010000019.1"/>
</dbReference>
<reference evidence="2 3" key="1">
    <citation type="submission" date="2024-09" db="EMBL/GenBank/DDBJ databases">
        <authorList>
            <person name="Sun Q."/>
            <person name="Mori K."/>
        </authorList>
    </citation>
    <scope>NUCLEOTIDE SEQUENCE [LARGE SCALE GENOMIC DNA]</scope>
    <source>
        <strain evidence="2 3">CECT 8460</strain>
    </source>
</reference>
<feature type="transmembrane region" description="Helical" evidence="1">
    <location>
        <begin position="30"/>
        <end position="47"/>
    </location>
</feature>
<proteinExistence type="predicted"/>
<evidence type="ECO:0000313" key="2">
    <source>
        <dbReference type="EMBL" id="MFB9088468.1"/>
    </source>
</evidence>
<comment type="caution">
    <text evidence="2">The sequence shown here is derived from an EMBL/GenBank/DDBJ whole genome shotgun (WGS) entry which is preliminary data.</text>
</comment>
<keyword evidence="1" id="KW-0472">Membrane</keyword>
<keyword evidence="3" id="KW-1185">Reference proteome</keyword>
<keyword evidence="1" id="KW-1133">Transmembrane helix</keyword>
<accession>A0ABV5GBK1</accession>